<feature type="region of interest" description="Disordered" evidence="10">
    <location>
        <begin position="424"/>
        <end position="467"/>
    </location>
</feature>
<dbReference type="Pfam" id="PF18102">
    <property type="entry name" value="DTC"/>
    <property type="match status" value="1"/>
</dbReference>
<feature type="compositionally biased region" description="Polar residues" evidence="10">
    <location>
        <begin position="27"/>
        <end position="36"/>
    </location>
</feature>
<dbReference type="Gene3D" id="3.30.40.10">
    <property type="entry name" value="Zinc/RING finger domain, C3HC4 (zinc finger)"/>
    <property type="match status" value="1"/>
</dbReference>
<keyword evidence="5 9" id="KW-0479">Metal-binding</keyword>
<evidence type="ECO:0000256" key="7">
    <source>
        <dbReference type="ARBA" id="ARBA00022833"/>
    </source>
</evidence>
<dbReference type="InterPro" id="IPR039398">
    <property type="entry name" value="Deltex_fam"/>
</dbReference>
<protein>
    <recommendedName>
        <fullName evidence="9">E3 ubiquitin-protein ligase</fullName>
        <ecNumber evidence="9">2.3.2.27</ecNumber>
    </recommendedName>
</protein>
<evidence type="ECO:0000256" key="8">
    <source>
        <dbReference type="PROSITE-ProRule" id="PRU00175"/>
    </source>
</evidence>
<comment type="subcellular location">
    <subcellularLocation>
        <location evidence="9">Cytoplasm</location>
    </subcellularLocation>
</comment>
<dbReference type="InterPro" id="IPR013083">
    <property type="entry name" value="Znf_RING/FYVE/PHD"/>
</dbReference>
<sequence>MSDNNQDVQDMDVDTPDPQPPHPQPQGEASPTHQDEVSLTLSLKWLESKKPQKPQKQRMLLEKSLQSWFNRCTTKVDCSVEEPQADGSVVIKIKPPPAVNELMKLKGETLMEKDGTKPVTILSISLGSSKMDTPTADDASVNSPPAAASINTKPSVADLAVDKMQLEGQKEPLTAKGNPPQDDKNRSEDCVVPLGLYWYISQIYKNEITRIEEETKVTITPSVTVKFDTKGEDGKPDEALSRFTDLVQRYLPDSRSSVIPLKFVDPDQWSDALKVIKDSNKLLVTMSSEEITVCGPDYCQKSLSSTLTAMQKSSTSFGESERPSWSQNFNGDLSLKIRMTIKDDLGDAGLTLEENHWKTLNTSYKHPLAKIQSKFNVDFKESNISEGKVNVKASYKGPGRNAAMESHAVRALLRLYQKIMTSSRHQPPPYGFSGLSGSEETTRGPGLNGHSTQNSEESTGGGATGDSRDDKCCICLSHFTDKQQLKCKHEFCKECLQNAMKFSGPICPICKDIFGEVQGTQPDGTMRWNRSSISLPGFPHCGHISITYNIPSGTQKENHPNPGRHYTGTTRSAFLPDNKEGNEVLQLLKKAFDQKLIFTVGASRTTGAENMVTWNDIHHKTSIAGGPESFGYPDKNYLSRVKDELKAKGIE</sequence>
<evidence type="ECO:0000256" key="2">
    <source>
        <dbReference type="ARBA" id="ARBA00004906"/>
    </source>
</evidence>
<dbReference type="GO" id="GO:0008270">
    <property type="term" value="F:zinc ion binding"/>
    <property type="evidence" value="ECO:0007669"/>
    <property type="project" value="UniProtKB-KW"/>
</dbReference>
<dbReference type="PANTHER" id="PTHR12622">
    <property type="entry name" value="DELTEX-RELATED"/>
    <property type="match status" value="1"/>
</dbReference>
<feature type="region of interest" description="Disordered" evidence="10">
    <location>
        <begin position="168"/>
        <end position="187"/>
    </location>
</feature>
<dbReference type="EC" id="2.3.2.27" evidence="9"/>
<dbReference type="UniPathway" id="UPA00143"/>
<feature type="compositionally biased region" description="Polar residues" evidence="10">
    <location>
        <begin position="449"/>
        <end position="458"/>
    </location>
</feature>
<dbReference type="GO" id="GO:0007219">
    <property type="term" value="P:Notch signaling pathway"/>
    <property type="evidence" value="ECO:0007669"/>
    <property type="project" value="InterPro"/>
</dbReference>
<feature type="region of interest" description="Disordered" evidence="10">
    <location>
        <begin position="131"/>
        <end position="154"/>
    </location>
</feature>
<evidence type="ECO:0000256" key="10">
    <source>
        <dbReference type="SAM" id="MobiDB-lite"/>
    </source>
</evidence>
<comment type="pathway">
    <text evidence="2 9">Protein modification; protein ubiquitination.</text>
</comment>
<keyword evidence="13" id="KW-1185">Reference proteome</keyword>
<dbReference type="SMART" id="SM00184">
    <property type="entry name" value="RING"/>
    <property type="match status" value="1"/>
</dbReference>
<comment type="catalytic activity">
    <reaction evidence="1 9">
        <text>S-ubiquitinyl-[E2 ubiquitin-conjugating enzyme]-L-cysteine + [acceptor protein]-L-lysine = [E2 ubiquitin-conjugating enzyme]-L-cysteine + N(6)-ubiquitinyl-[acceptor protein]-L-lysine.</text>
        <dbReference type="EC" id="2.3.2.27"/>
    </reaction>
</comment>
<dbReference type="Pfam" id="PF13639">
    <property type="entry name" value="zf-RING_2"/>
    <property type="match status" value="1"/>
</dbReference>
<keyword evidence="6 8" id="KW-0863">Zinc-finger</keyword>
<organism evidence="12 13">
    <name type="scientific">Fundulus heteroclitus</name>
    <name type="common">Killifish</name>
    <name type="synonym">Mummichog</name>
    <dbReference type="NCBI Taxonomy" id="8078"/>
    <lineage>
        <taxon>Eukaryota</taxon>
        <taxon>Metazoa</taxon>
        <taxon>Chordata</taxon>
        <taxon>Craniata</taxon>
        <taxon>Vertebrata</taxon>
        <taxon>Euteleostomi</taxon>
        <taxon>Actinopterygii</taxon>
        <taxon>Neopterygii</taxon>
        <taxon>Teleostei</taxon>
        <taxon>Neoteleostei</taxon>
        <taxon>Acanthomorphata</taxon>
        <taxon>Ovalentaria</taxon>
        <taxon>Atherinomorphae</taxon>
        <taxon>Cyprinodontiformes</taxon>
        <taxon>Fundulidae</taxon>
        <taxon>Fundulus</taxon>
    </lineage>
</organism>
<name>A0A3Q2P3Y4_FUNHE</name>
<feature type="domain" description="RING-type" evidence="11">
    <location>
        <begin position="472"/>
        <end position="511"/>
    </location>
</feature>
<dbReference type="Proteomes" id="UP000265000">
    <property type="component" value="Unplaced"/>
</dbReference>
<feature type="region of interest" description="Disordered" evidence="10">
    <location>
        <begin position="1"/>
        <end position="36"/>
    </location>
</feature>
<dbReference type="InterPro" id="IPR001841">
    <property type="entry name" value="Znf_RING"/>
</dbReference>
<dbReference type="GO" id="GO:0005737">
    <property type="term" value="C:cytoplasm"/>
    <property type="evidence" value="ECO:0007669"/>
    <property type="project" value="UniProtKB-SubCell"/>
</dbReference>
<keyword evidence="7 9" id="KW-0862">Zinc</keyword>
<dbReference type="SUPFAM" id="SSF57850">
    <property type="entry name" value="RING/U-box"/>
    <property type="match status" value="1"/>
</dbReference>
<evidence type="ECO:0000256" key="9">
    <source>
        <dbReference type="RuleBase" id="RU367105"/>
    </source>
</evidence>
<reference evidence="12" key="1">
    <citation type="submission" date="2025-08" db="UniProtKB">
        <authorList>
            <consortium name="Ensembl"/>
        </authorList>
    </citation>
    <scope>IDENTIFICATION</scope>
</reference>
<dbReference type="GO" id="GO:0061630">
    <property type="term" value="F:ubiquitin protein ligase activity"/>
    <property type="evidence" value="ECO:0007669"/>
    <property type="project" value="UniProtKB-UniRule"/>
</dbReference>
<dbReference type="GeneTree" id="ENSGT00940000154578"/>
<evidence type="ECO:0000256" key="3">
    <source>
        <dbReference type="ARBA" id="ARBA00009413"/>
    </source>
</evidence>
<dbReference type="InterPro" id="IPR017907">
    <property type="entry name" value="Znf_RING_CS"/>
</dbReference>
<evidence type="ECO:0000256" key="1">
    <source>
        <dbReference type="ARBA" id="ARBA00000900"/>
    </source>
</evidence>
<evidence type="ECO:0000256" key="4">
    <source>
        <dbReference type="ARBA" id="ARBA00022679"/>
    </source>
</evidence>
<dbReference type="InterPro" id="IPR039396">
    <property type="entry name" value="Deltex_C"/>
</dbReference>
<dbReference type="Gene3D" id="3.30.390.130">
    <property type="match status" value="1"/>
</dbReference>
<dbReference type="CDD" id="cd09633">
    <property type="entry name" value="Deltex_C"/>
    <property type="match status" value="1"/>
</dbReference>
<dbReference type="PROSITE" id="PS00518">
    <property type="entry name" value="ZF_RING_1"/>
    <property type="match status" value="1"/>
</dbReference>
<accession>A0A3Q2P3Y4</accession>
<dbReference type="Ensembl" id="ENSFHET00000004798.1">
    <property type="protein sequence ID" value="ENSFHEP00000006856.1"/>
    <property type="gene ID" value="ENSFHEG00000008008.1"/>
</dbReference>
<dbReference type="AlphaFoldDB" id="A0A3Q2P3Y4"/>
<evidence type="ECO:0000313" key="12">
    <source>
        <dbReference type="Ensembl" id="ENSFHEP00000006856.1"/>
    </source>
</evidence>
<keyword evidence="4 9" id="KW-0808">Transferase</keyword>
<reference evidence="12" key="2">
    <citation type="submission" date="2025-09" db="UniProtKB">
        <authorList>
            <consortium name="Ensembl"/>
        </authorList>
    </citation>
    <scope>IDENTIFICATION</scope>
</reference>
<evidence type="ECO:0000259" key="11">
    <source>
        <dbReference type="PROSITE" id="PS50089"/>
    </source>
</evidence>
<comment type="similarity">
    <text evidence="3 9">Belongs to the Deltex family.</text>
</comment>
<evidence type="ECO:0000256" key="6">
    <source>
        <dbReference type="ARBA" id="ARBA00022771"/>
    </source>
</evidence>
<evidence type="ECO:0000256" key="5">
    <source>
        <dbReference type="ARBA" id="ARBA00022723"/>
    </source>
</evidence>
<proteinExistence type="inferred from homology"/>
<keyword evidence="9" id="KW-0963">Cytoplasm</keyword>
<dbReference type="InterPro" id="IPR039399">
    <property type="entry name" value="Deltex_C_sf"/>
</dbReference>
<dbReference type="PROSITE" id="PS50089">
    <property type="entry name" value="ZF_RING_2"/>
    <property type="match status" value="1"/>
</dbReference>
<evidence type="ECO:0000313" key="13">
    <source>
        <dbReference type="Proteomes" id="UP000265000"/>
    </source>
</evidence>
<dbReference type="GO" id="GO:0016567">
    <property type="term" value="P:protein ubiquitination"/>
    <property type="evidence" value="ECO:0007669"/>
    <property type="project" value="UniProtKB-UniRule"/>
</dbReference>